<sequence length="48" mass="5763">MKSKRKVKYKINNIPIRIDSYLTNSYNRINNGRMGATTCQIRKYRLQL</sequence>
<keyword evidence="2" id="KW-1185">Reference proteome</keyword>
<gene>
    <name evidence="1" type="ORF">PATL70BA_3284</name>
</gene>
<proteinExistence type="predicted"/>
<protein>
    <submittedName>
        <fullName evidence="1">Uncharacterized protein</fullName>
    </submittedName>
</protein>
<accession>A0A3P7P6Q4</accession>
<reference evidence="1 2" key="1">
    <citation type="submission" date="2018-09" db="EMBL/GenBank/DDBJ databases">
        <authorList>
            <person name="Postec A."/>
        </authorList>
    </citation>
    <scope>NUCLEOTIDE SEQUENCE [LARGE SCALE GENOMIC DNA]</scope>
    <source>
        <strain evidence="1">70B-A</strain>
    </source>
</reference>
<evidence type="ECO:0000313" key="2">
    <source>
        <dbReference type="Proteomes" id="UP000279029"/>
    </source>
</evidence>
<dbReference type="EMBL" id="LR130778">
    <property type="protein sequence ID" value="VDN49210.1"/>
    <property type="molecule type" value="Genomic_DNA"/>
</dbReference>
<dbReference type="KEGG" id="cbar:PATL70BA_3284"/>
<dbReference type="AlphaFoldDB" id="A0A3P7P6Q4"/>
<evidence type="ECO:0000313" key="1">
    <source>
        <dbReference type="EMBL" id="VDN49210.1"/>
    </source>
</evidence>
<dbReference type="Proteomes" id="UP000279029">
    <property type="component" value="Chromosome"/>
</dbReference>
<organism evidence="1 2">
    <name type="scientific">Petrocella atlantisensis</name>
    <dbReference type="NCBI Taxonomy" id="2173034"/>
    <lineage>
        <taxon>Bacteria</taxon>
        <taxon>Bacillati</taxon>
        <taxon>Bacillota</taxon>
        <taxon>Clostridia</taxon>
        <taxon>Lachnospirales</taxon>
        <taxon>Vallitaleaceae</taxon>
        <taxon>Petrocella</taxon>
    </lineage>
</organism>
<name>A0A3P7P6Q4_9FIRM</name>